<proteinExistence type="predicted"/>
<name>A0A1W6K2Q7_9CREN</name>
<dbReference type="Pfam" id="PF09339">
    <property type="entry name" value="HTH_IclR"/>
    <property type="match status" value="1"/>
</dbReference>
<feature type="transmembrane region" description="Helical" evidence="1">
    <location>
        <begin position="153"/>
        <end position="176"/>
    </location>
</feature>
<dbReference type="InterPro" id="IPR036388">
    <property type="entry name" value="WH-like_DNA-bd_sf"/>
</dbReference>
<protein>
    <recommendedName>
        <fullName evidence="2">HTH iclR-type domain-containing protein</fullName>
    </recommendedName>
</protein>
<evidence type="ECO:0000256" key="1">
    <source>
        <dbReference type="SAM" id="Phobius"/>
    </source>
</evidence>
<keyword evidence="1" id="KW-1133">Transmembrane helix</keyword>
<gene>
    <name evidence="3" type="ORF">B6F84_12780</name>
</gene>
<dbReference type="RefSeq" id="WP_148692603.1">
    <property type="nucleotide sequence ID" value="NZ_CP020477.1"/>
</dbReference>
<dbReference type="GeneID" id="41591814"/>
<dbReference type="InterPro" id="IPR005471">
    <property type="entry name" value="Tscrpt_reg_IclR_N"/>
</dbReference>
<dbReference type="Proteomes" id="UP000193404">
    <property type="component" value="Chromosome"/>
</dbReference>
<dbReference type="EMBL" id="CP020477">
    <property type="protein sequence ID" value="ARM76806.1"/>
    <property type="molecule type" value="Genomic_DNA"/>
</dbReference>
<accession>A0A1W6K2Q7</accession>
<dbReference type="OrthoDB" id="46229at2157"/>
<reference evidence="3 4" key="1">
    <citation type="submission" date="2017-03" db="EMBL/GenBank/DDBJ databases">
        <title>Sulfur activation and transportation mechanism of thermophilic Archaea Acidianus manzaensis YN-25.</title>
        <authorList>
            <person name="Ma Y."/>
            <person name="Yang Y."/>
            <person name="Xia J."/>
        </authorList>
    </citation>
    <scope>NUCLEOTIDE SEQUENCE [LARGE SCALE GENOMIC DNA]</scope>
    <source>
        <strain evidence="3 4">YN-25</strain>
    </source>
</reference>
<dbReference type="GO" id="GO:0006355">
    <property type="term" value="P:regulation of DNA-templated transcription"/>
    <property type="evidence" value="ECO:0007669"/>
    <property type="project" value="InterPro"/>
</dbReference>
<dbReference type="SUPFAM" id="SSF46785">
    <property type="entry name" value="Winged helix' DNA-binding domain"/>
    <property type="match status" value="1"/>
</dbReference>
<keyword evidence="1" id="KW-0472">Membrane</keyword>
<dbReference type="STRING" id="282676.B6F84_12780"/>
<evidence type="ECO:0000313" key="4">
    <source>
        <dbReference type="Proteomes" id="UP000193404"/>
    </source>
</evidence>
<dbReference type="CDD" id="cd00090">
    <property type="entry name" value="HTH_ARSR"/>
    <property type="match status" value="1"/>
</dbReference>
<dbReference type="InterPro" id="IPR036390">
    <property type="entry name" value="WH_DNA-bd_sf"/>
</dbReference>
<keyword evidence="4" id="KW-1185">Reference proteome</keyword>
<sequence>MKLLLLLLVIPLLSFAVHSSSITVYYNGSVIAYANKGEFYLVGNNITDLIVIGGNYSRENNTLYLSNYSEIKYHAIFPTGVIKIYEPYNFTLSVLLPPNSDISYVSPAPLSFAEENGFLNFTFYSSNALILYSLPSSSTSSISNLDHENGFNFLLLITISGLVVTNSVLGYVLYLFRKIKKEDKEKEEEGESKEVVESTLNDRDLLVLNAINSGATTLSEIIKVTKLPKTTAYRRVKKLVSLGYIQEVRKNGKIYYQVIKKD</sequence>
<feature type="domain" description="HTH iclR-type" evidence="2">
    <location>
        <begin position="205"/>
        <end position="247"/>
    </location>
</feature>
<dbReference type="AlphaFoldDB" id="A0A1W6K2Q7"/>
<evidence type="ECO:0000259" key="2">
    <source>
        <dbReference type="Pfam" id="PF09339"/>
    </source>
</evidence>
<dbReference type="KEGG" id="aman:B6F84_12780"/>
<dbReference type="Gene3D" id="1.10.10.10">
    <property type="entry name" value="Winged helix-like DNA-binding domain superfamily/Winged helix DNA-binding domain"/>
    <property type="match status" value="1"/>
</dbReference>
<dbReference type="InterPro" id="IPR011991">
    <property type="entry name" value="ArsR-like_HTH"/>
</dbReference>
<keyword evidence="1" id="KW-0812">Transmembrane</keyword>
<evidence type="ECO:0000313" key="3">
    <source>
        <dbReference type="EMBL" id="ARM76806.1"/>
    </source>
</evidence>
<dbReference type="GO" id="GO:0003677">
    <property type="term" value="F:DNA binding"/>
    <property type="evidence" value="ECO:0007669"/>
    <property type="project" value="InterPro"/>
</dbReference>
<organism evidence="3 4">
    <name type="scientific">Acidianus manzaensis</name>
    <dbReference type="NCBI Taxonomy" id="282676"/>
    <lineage>
        <taxon>Archaea</taxon>
        <taxon>Thermoproteota</taxon>
        <taxon>Thermoprotei</taxon>
        <taxon>Sulfolobales</taxon>
        <taxon>Sulfolobaceae</taxon>
        <taxon>Acidianus</taxon>
    </lineage>
</organism>